<dbReference type="EMBL" id="CP036268">
    <property type="protein sequence ID" value="QDT36004.1"/>
    <property type="molecule type" value="Genomic_DNA"/>
</dbReference>
<gene>
    <name evidence="1" type="primary">pafA</name>
    <name evidence="1" type="ORF">Pan189_03590</name>
</gene>
<accession>A0A517QWM4</accession>
<dbReference type="OrthoDB" id="9760627at2"/>
<keyword evidence="2" id="KW-1185">Reference proteome</keyword>
<dbReference type="Proteomes" id="UP000317318">
    <property type="component" value="Chromosome"/>
</dbReference>
<evidence type="ECO:0000313" key="1">
    <source>
        <dbReference type="EMBL" id="QDT36004.1"/>
    </source>
</evidence>
<dbReference type="GO" id="GO:0016874">
    <property type="term" value="F:ligase activity"/>
    <property type="evidence" value="ECO:0007669"/>
    <property type="project" value="UniProtKB-KW"/>
</dbReference>
<keyword evidence="1" id="KW-0436">Ligase</keyword>
<sequence length="465" mass="52230">MRRIIAPKFCMGEEVEYLTALRDPSRRDSGEFESQFFDATSKLTPTISASAGVFSMFGRHYFDSGHLELATAECRSPFDVELMRVSQEHLARHACCRDDVCNESMVIADVGYGGILAAGSPAWGCHENYLVTRNPADIATAVVPFFATRCFLGAGGMDFQQDAFVGSPRLRFLERDIFPGYNNGRALAARGLRDNYAGSDLGYFRYHCTAGDSNRSKFSRCLRLGATALVLAAAVESPDAFVPLKQWIAPDLRRRSFWMRAVERFNHFASLGQPLRVDAWSLRVQRLFLDATRRYADRCVSLPDWTEVIFEMWESTLGAITSDDQPWLAERLDPWIKYRFLTEFIDELGATWDEAATDLSLGSRLAVVNQGYHEFVGPLKIFQEQCEGGLVAPEAVPSPPLGFSSISRRLHTRADARAKIIADLWHCDDVTLGWDRVRTSHSDELIMMPDPFDTQLPCQLGESDD</sequence>
<dbReference type="GO" id="GO:0070490">
    <property type="term" value="P:protein pupylation"/>
    <property type="evidence" value="ECO:0007669"/>
    <property type="project" value="TreeGrafter"/>
</dbReference>
<evidence type="ECO:0000313" key="2">
    <source>
        <dbReference type="Proteomes" id="UP000317318"/>
    </source>
</evidence>
<protein>
    <submittedName>
        <fullName evidence="1">Pup--protein ligase</fullName>
        <ecNumber evidence="1">6.3.2.-</ecNumber>
    </submittedName>
</protein>
<dbReference type="AlphaFoldDB" id="A0A517QWM4"/>
<proteinExistence type="predicted"/>
<organism evidence="1 2">
    <name type="scientific">Stratiformator vulcanicus</name>
    <dbReference type="NCBI Taxonomy" id="2527980"/>
    <lineage>
        <taxon>Bacteria</taxon>
        <taxon>Pseudomonadati</taxon>
        <taxon>Planctomycetota</taxon>
        <taxon>Planctomycetia</taxon>
        <taxon>Planctomycetales</taxon>
        <taxon>Planctomycetaceae</taxon>
        <taxon>Stratiformator</taxon>
    </lineage>
</organism>
<dbReference type="GO" id="GO:0005524">
    <property type="term" value="F:ATP binding"/>
    <property type="evidence" value="ECO:0007669"/>
    <property type="project" value="TreeGrafter"/>
</dbReference>
<dbReference type="KEGG" id="svp:Pan189_03590"/>
<dbReference type="Pfam" id="PF03136">
    <property type="entry name" value="Pup_ligase"/>
    <property type="match status" value="1"/>
</dbReference>
<dbReference type="EC" id="6.3.2.-" evidence="1"/>
<dbReference type="RefSeq" id="WP_145362245.1">
    <property type="nucleotide sequence ID" value="NZ_CP036268.1"/>
</dbReference>
<reference evidence="1 2" key="1">
    <citation type="submission" date="2019-02" db="EMBL/GenBank/DDBJ databases">
        <title>Deep-cultivation of Planctomycetes and their phenomic and genomic characterization uncovers novel biology.</title>
        <authorList>
            <person name="Wiegand S."/>
            <person name="Jogler M."/>
            <person name="Boedeker C."/>
            <person name="Pinto D."/>
            <person name="Vollmers J."/>
            <person name="Rivas-Marin E."/>
            <person name="Kohn T."/>
            <person name="Peeters S.H."/>
            <person name="Heuer A."/>
            <person name="Rast P."/>
            <person name="Oberbeckmann S."/>
            <person name="Bunk B."/>
            <person name="Jeske O."/>
            <person name="Meyerdierks A."/>
            <person name="Storesund J.E."/>
            <person name="Kallscheuer N."/>
            <person name="Luecker S."/>
            <person name="Lage O.M."/>
            <person name="Pohl T."/>
            <person name="Merkel B.J."/>
            <person name="Hornburger P."/>
            <person name="Mueller R.-W."/>
            <person name="Bruemmer F."/>
            <person name="Labrenz M."/>
            <person name="Spormann A.M."/>
            <person name="Op den Camp H."/>
            <person name="Overmann J."/>
            <person name="Amann R."/>
            <person name="Jetten M.S.M."/>
            <person name="Mascher T."/>
            <person name="Medema M.H."/>
            <person name="Devos D.P."/>
            <person name="Kaster A.-K."/>
            <person name="Ovreas L."/>
            <person name="Rohde M."/>
            <person name="Galperin M.Y."/>
            <person name="Jogler C."/>
        </authorList>
    </citation>
    <scope>NUCLEOTIDE SEQUENCE [LARGE SCALE GENOMIC DNA]</scope>
    <source>
        <strain evidence="1 2">Pan189</strain>
    </source>
</reference>
<dbReference type="PANTHER" id="PTHR42307:SF2">
    <property type="entry name" value="PUP DEAMIDASE_DEPUPYLASE"/>
    <property type="match status" value="1"/>
</dbReference>
<dbReference type="GO" id="GO:0010498">
    <property type="term" value="P:proteasomal protein catabolic process"/>
    <property type="evidence" value="ECO:0007669"/>
    <property type="project" value="InterPro"/>
</dbReference>
<dbReference type="PANTHER" id="PTHR42307">
    <property type="entry name" value="PUP DEAMIDASE/DEPUPYLASE"/>
    <property type="match status" value="1"/>
</dbReference>
<dbReference type="InterPro" id="IPR004347">
    <property type="entry name" value="Pup_ligase/deamidase"/>
</dbReference>
<dbReference type="GO" id="GO:0019941">
    <property type="term" value="P:modification-dependent protein catabolic process"/>
    <property type="evidence" value="ECO:0007669"/>
    <property type="project" value="InterPro"/>
</dbReference>
<name>A0A517QWM4_9PLAN</name>